<organism evidence="2 3">
    <name type="scientific">Pedobacter suwonensis</name>
    <dbReference type="NCBI Taxonomy" id="332999"/>
    <lineage>
        <taxon>Bacteria</taxon>
        <taxon>Pseudomonadati</taxon>
        <taxon>Bacteroidota</taxon>
        <taxon>Sphingobacteriia</taxon>
        <taxon>Sphingobacteriales</taxon>
        <taxon>Sphingobacteriaceae</taxon>
        <taxon>Pedobacter</taxon>
    </lineage>
</organism>
<name>A0A1I0TWH8_9SPHI</name>
<dbReference type="PANTHER" id="PTHR12843:SF5">
    <property type="entry name" value="EEF1A LYSINE METHYLTRANSFERASE 2"/>
    <property type="match status" value="1"/>
</dbReference>
<dbReference type="PANTHER" id="PTHR12843">
    <property type="entry name" value="PROTEIN-LYSINE N-METHYLTRANSFERASE METTL10"/>
    <property type="match status" value="1"/>
</dbReference>
<proteinExistence type="predicted"/>
<dbReference type="RefSeq" id="WP_056095270.1">
    <property type="nucleotide sequence ID" value="NZ_FOJM01000014.1"/>
</dbReference>
<dbReference type="GO" id="GO:0032259">
    <property type="term" value="P:methylation"/>
    <property type="evidence" value="ECO:0007669"/>
    <property type="project" value="UniProtKB-KW"/>
</dbReference>
<dbReference type="InterPro" id="IPR029063">
    <property type="entry name" value="SAM-dependent_MTases_sf"/>
</dbReference>
<dbReference type="OrthoDB" id="9788660at2"/>
<dbReference type="SUPFAM" id="SSF53335">
    <property type="entry name" value="S-adenosyl-L-methionine-dependent methyltransferases"/>
    <property type="match status" value="1"/>
</dbReference>
<dbReference type="Proteomes" id="UP000198836">
    <property type="component" value="Unassembled WGS sequence"/>
</dbReference>
<keyword evidence="2" id="KW-0808">Transferase</keyword>
<protein>
    <submittedName>
        <fullName evidence="2">Methyltransferase domain-containing protein</fullName>
    </submittedName>
</protein>
<feature type="domain" description="Methyltransferase" evidence="1">
    <location>
        <begin position="46"/>
        <end position="124"/>
    </location>
</feature>
<dbReference type="CDD" id="cd02440">
    <property type="entry name" value="AdoMet_MTases"/>
    <property type="match status" value="1"/>
</dbReference>
<keyword evidence="3" id="KW-1185">Reference proteome</keyword>
<gene>
    <name evidence="2" type="ORF">SAMN04488511_114130</name>
</gene>
<dbReference type="InterPro" id="IPR041698">
    <property type="entry name" value="Methyltransf_25"/>
</dbReference>
<evidence type="ECO:0000313" key="2">
    <source>
        <dbReference type="EMBL" id="SFA55286.1"/>
    </source>
</evidence>
<accession>A0A1I0TWH8</accession>
<dbReference type="AlphaFoldDB" id="A0A1I0TWH8"/>
<reference evidence="3" key="1">
    <citation type="submission" date="2016-10" db="EMBL/GenBank/DDBJ databases">
        <authorList>
            <person name="Varghese N."/>
            <person name="Submissions S."/>
        </authorList>
    </citation>
    <scope>NUCLEOTIDE SEQUENCE [LARGE SCALE GENOMIC DNA]</scope>
    <source>
        <strain evidence="3">DSM 18130</strain>
    </source>
</reference>
<evidence type="ECO:0000259" key="1">
    <source>
        <dbReference type="Pfam" id="PF13649"/>
    </source>
</evidence>
<evidence type="ECO:0000313" key="3">
    <source>
        <dbReference type="Proteomes" id="UP000198836"/>
    </source>
</evidence>
<sequence>MKNEKKSHWEKVYLEKSPDQVSWTQVYPTVSMEMITGFNLDKSAPIIDIGGGDSLLVDFLLQEGYSDITVVDISSRALEKAKARLGELSGRIHWIETDIRDFVPQRSYAVWHDRATFHFLHSSEEIHSYANTAGQFTGEYLVMATFSLTGPEKCSGLPVSRYSERTLREIFREGFTEIECRPQEHTTPMQSTQDFLFCSFKKNTEQ</sequence>
<dbReference type="Gene3D" id="3.40.50.150">
    <property type="entry name" value="Vaccinia Virus protein VP39"/>
    <property type="match status" value="1"/>
</dbReference>
<dbReference type="Pfam" id="PF13649">
    <property type="entry name" value="Methyltransf_25"/>
    <property type="match status" value="1"/>
</dbReference>
<dbReference type="GO" id="GO:0008168">
    <property type="term" value="F:methyltransferase activity"/>
    <property type="evidence" value="ECO:0007669"/>
    <property type="project" value="UniProtKB-KW"/>
</dbReference>
<dbReference type="EMBL" id="FOJM01000014">
    <property type="protein sequence ID" value="SFA55286.1"/>
    <property type="molecule type" value="Genomic_DNA"/>
</dbReference>
<dbReference type="STRING" id="332999.SAMN04488511_114130"/>
<keyword evidence="2" id="KW-0489">Methyltransferase</keyword>